<feature type="domain" description="D-isomer specific 2-hydroxyacid dehydrogenase NAD-binding" evidence="6">
    <location>
        <begin position="105"/>
        <end position="278"/>
    </location>
</feature>
<dbReference type="Pfam" id="PF00389">
    <property type="entry name" value="2-Hacid_dh"/>
    <property type="match status" value="1"/>
</dbReference>
<proteinExistence type="inferred from homology"/>
<evidence type="ECO:0000259" key="5">
    <source>
        <dbReference type="Pfam" id="PF00389"/>
    </source>
</evidence>
<comment type="similarity">
    <text evidence="1 4">Belongs to the D-isomer specific 2-hydroxyacid dehydrogenase family.</text>
</comment>
<dbReference type="Pfam" id="PF02826">
    <property type="entry name" value="2-Hacid_dh_C"/>
    <property type="match status" value="1"/>
</dbReference>
<dbReference type="Proteomes" id="UP000241209">
    <property type="component" value="Unassembled WGS sequence"/>
</dbReference>
<dbReference type="InterPro" id="IPR006140">
    <property type="entry name" value="D-isomer_DH_NAD-bd"/>
</dbReference>
<dbReference type="EMBL" id="PZFK01000009">
    <property type="protein sequence ID" value="PTI29986.1"/>
    <property type="molecule type" value="Genomic_DNA"/>
</dbReference>
<dbReference type="Gene3D" id="3.40.50.720">
    <property type="entry name" value="NAD(P)-binding Rossmann-like Domain"/>
    <property type="match status" value="2"/>
</dbReference>
<dbReference type="STRING" id="1167632.GCA_000286335_02378"/>
<dbReference type="CDD" id="cd12155">
    <property type="entry name" value="PGDH_1"/>
    <property type="match status" value="1"/>
</dbReference>
<comment type="caution">
    <text evidence="7">The sequence shown here is derived from an EMBL/GenBank/DDBJ whole genome shotgun (WGS) entry which is preliminary data.</text>
</comment>
<sequence length="317" mass="36226">MKVVTLMRLKDQEERLKETFPNIEFTFYKHPNLVDEEVLKDADVLVSYHSEVDESFLDKCKQLKLIAWFATGVNQLPLDYINKRNIKLTNAKGVHAIQIAEFIFAYILNDIKLFKETYESQKKRAFNHKLSPDSINDKTILFLGTGKIPERTAEVAKAFNMKVIGINTTGHDVSGFDEVYSIEERRQVFNKADFIVNVLPETEDTIHLLQKADFEHMKADAHFINVGRGTVVKEAVLVEALINKEIRFASIDVFEVEPLPATSKLYDMDNVFITAHISGNDRNNLKRSTDILVENLNQIINGNLKSLFNEVNSKAGY</sequence>
<evidence type="ECO:0000313" key="7">
    <source>
        <dbReference type="EMBL" id="PTI29986.1"/>
    </source>
</evidence>
<dbReference type="AlphaFoldDB" id="A0A2T4PUB8"/>
<dbReference type="GO" id="GO:0051287">
    <property type="term" value="F:NAD binding"/>
    <property type="evidence" value="ECO:0007669"/>
    <property type="project" value="InterPro"/>
</dbReference>
<dbReference type="SUPFAM" id="SSF51735">
    <property type="entry name" value="NAD(P)-binding Rossmann-fold domains"/>
    <property type="match status" value="1"/>
</dbReference>
<dbReference type="GO" id="GO:0016616">
    <property type="term" value="F:oxidoreductase activity, acting on the CH-OH group of donors, NAD or NADP as acceptor"/>
    <property type="evidence" value="ECO:0007669"/>
    <property type="project" value="InterPro"/>
</dbReference>
<evidence type="ECO:0000256" key="3">
    <source>
        <dbReference type="ARBA" id="ARBA00023027"/>
    </source>
</evidence>
<dbReference type="InterPro" id="IPR006139">
    <property type="entry name" value="D-isomer_2_OHA_DH_cat_dom"/>
</dbReference>
<protein>
    <submittedName>
        <fullName evidence="7">Hydroxyacid dehydrogenase</fullName>
    </submittedName>
</protein>
<dbReference type="RefSeq" id="WP_107556930.1">
    <property type="nucleotide sequence ID" value="NZ_PZFK01000009.1"/>
</dbReference>
<feature type="domain" description="D-isomer specific 2-hydroxyacid dehydrogenase catalytic" evidence="5">
    <location>
        <begin position="15"/>
        <end position="309"/>
    </location>
</feature>
<organism evidence="7 8">
    <name type="scientific">Mammaliicoccus vitulinus</name>
    <dbReference type="NCBI Taxonomy" id="71237"/>
    <lineage>
        <taxon>Bacteria</taxon>
        <taxon>Bacillati</taxon>
        <taxon>Bacillota</taxon>
        <taxon>Bacilli</taxon>
        <taxon>Bacillales</taxon>
        <taxon>Staphylococcaceae</taxon>
        <taxon>Mammaliicoccus</taxon>
    </lineage>
</organism>
<reference evidence="7 8" key="1">
    <citation type="journal article" date="2016" name="Front. Microbiol.">
        <title>Comprehensive Phylogenetic Analysis of Bovine Non-aureus Staphylococci Species Based on Whole-Genome Sequencing.</title>
        <authorList>
            <person name="Naushad S."/>
            <person name="Barkema H.W."/>
            <person name="Luby C."/>
            <person name="Condas L.A."/>
            <person name="Nobrega D.B."/>
            <person name="Carson D.A."/>
            <person name="De Buck J."/>
        </authorList>
    </citation>
    <scope>NUCLEOTIDE SEQUENCE [LARGE SCALE GENOMIC DNA]</scope>
    <source>
        <strain evidence="7 8">SNUC 2204</strain>
    </source>
</reference>
<gene>
    <name evidence="7" type="ORF">BU072_05940</name>
</gene>
<keyword evidence="3" id="KW-0520">NAD</keyword>
<dbReference type="SUPFAM" id="SSF52283">
    <property type="entry name" value="Formate/glycerate dehydrogenase catalytic domain-like"/>
    <property type="match status" value="1"/>
</dbReference>
<name>A0A2T4PUB8_9STAP</name>
<evidence type="ECO:0000313" key="8">
    <source>
        <dbReference type="Proteomes" id="UP000241209"/>
    </source>
</evidence>
<evidence type="ECO:0000256" key="4">
    <source>
        <dbReference type="RuleBase" id="RU003719"/>
    </source>
</evidence>
<dbReference type="PANTHER" id="PTHR43333">
    <property type="entry name" value="2-HACID_DH_C DOMAIN-CONTAINING PROTEIN"/>
    <property type="match status" value="1"/>
</dbReference>
<evidence type="ECO:0000256" key="1">
    <source>
        <dbReference type="ARBA" id="ARBA00005854"/>
    </source>
</evidence>
<keyword evidence="2 4" id="KW-0560">Oxidoreductase</keyword>
<evidence type="ECO:0000256" key="2">
    <source>
        <dbReference type="ARBA" id="ARBA00023002"/>
    </source>
</evidence>
<dbReference type="PANTHER" id="PTHR43333:SF1">
    <property type="entry name" value="D-ISOMER SPECIFIC 2-HYDROXYACID DEHYDROGENASE NAD-BINDING DOMAIN-CONTAINING PROTEIN"/>
    <property type="match status" value="1"/>
</dbReference>
<dbReference type="InterPro" id="IPR036291">
    <property type="entry name" value="NAD(P)-bd_dom_sf"/>
</dbReference>
<evidence type="ECO:0000259" key="6">
    <source>
        <dbReference type="Pfam" id="PF02826"/>
    </source>
</evidence>
<accession>A0A2T4PUB8</accession>